<evidence type="ECO:0000313" key="6">
    <source>
        <dbReference type="EMBL" id="RXK41652.1"/>
    </source>
</evidence>
<sequence length="420" mass="45801">MSSDNLKKNGEPSTSSQPLRTIPSESLPPSILDPIQTDYFETLDPALIKQELHDVLGVNGLPYWKAMNGYLLGQLGRAEVLDMIRDFLKGKDLTLHNRLLMSLLQSASDSSSLSPGALLRKRRRAGEQDGFDMDDTHIEPSTRVQTWLSGITARDRVRIRRTVLGQDKENGVNEDGDGDGASTNGISKNKRNPFSQAILPRLAPSQRLLPSSIQLYQRLSTLAQASGLTLAPEGEHDIGEFMAVSMDAHLSDVLHSLVHLTGRNTPGTIRLGRKRRRSHSSNEVTPEPFVDGYIPKPDLSSLQSLFTLAPGLHPQASPALYKLSSSLAESQKENQAGGVDGVYTGGKTARRTDGMKSPDRSFSGNTQDAKVAELAEKGLLKVDKAGRQSEAGEEGGKKAKKHTLHWLYEDPALILKDVMG</sequence>
<dbReference type="GO" id="GO:0006357">
    <property type="term" value="P:regulation of transcription by RNA polymerase II"/>
    <property type="evidence" value="ECO:0007669"/>
    <property type="project" value="TreeGrafter"/>
</dbReference>
<evidence type="ECO:0000256" key="4">
    <source>
        <dbReference type="ARBA" id="ARBA00023242"/>
    </source>
</evidence>
<dbReference type="VEuPathDB" id="FungiDB:TREMEDRAFT_42441"/>
<keyword evidence="7" id="KW-1185">Reference proteome</keyword>
<dbReference type="GO" id="GO:0000124">
    <property type="term" value="C:SAGA complex"/>
    <property type="evidence" value="ECO:0007669"/>
    <property type="project" value="UniProtKB-ARBA"/>
</dbReference>
<organism evidence="6 7">
    <name type="scientific">Tremella mesenterica</name>
    <name type="common">Jelly fungus</name>
    <dbReference type="NCBI Taxonomy" id="5217"/>
    <lineage>
        <taxon>Eukaryota</taxon>
        <taxon>Fungi</taxon>
        <taxon>Dikarya</taxon>
        <taxon>Basidiomycota</taxon>
        <taxon>Agaricomycotina</taxon>
        <taxon>Tremellomycetes</taxon>
        <taxon>Tremellales</taxon>
        <taxon>Tremellaceae</taxon>
        <taxon>Tremella</taxon>
    </lineage>
</organism>
<dbReference type="PANTHER" id="PTHR21277:SF5">
    <property type="entry name" value="TRANSCRIPTIONAL ADAPTER 1"/>
    <property type="match status" value="1"/>
</dbReference>
<evidence type="ECO:0000256" key="2">
    <source>
        <dbReference type="ARBA" id="ARBA00023015"/>
    </source>
</evidence>
<dbReference type="AlphaFoldDB" id="A0A4Q1BUJ1"/>
<dbReference type="GO" id="GO:0003713">
    <property type="term" value="F:transcription coactivator activity"/>
    <property type="evidence" value="ECO:0007669"/>
    <property type="project" value="TreeGrafter"/>
</dbReference>
<dbReference type="InParanoid" id="A0A4Q1BUJ1"/>
<feature type="compositionally biased region" description="Basic and acidic residues" evidence="5">
    <location>
        <begin position="350"/>
        <end position="359"/>
    </location>
</feature>
<keyword evidence="2" id="KW-0805">Transcription regulation</keyword>
<dbReference type="STRING" id="5217.A0A4Q1BUJ1"/>
<evidence type="ECO:0000313" key="7">
    <source>
        <dbReference type="Proteomes" id="UP000289152"/>
    </source>
</evidence>
<feature type="compositionally biased region" description="Basic and acidic residues" evidence="5">
    <location>
        <begin position="370"/>
        <end position="387"/>
    </location>
</feature>
<dbReference type="PANTHER" id="PTHR21277">
    <property type="entry name" value="TRANSCRIPTIONAL ADAPTER 1"/>
    <property type="match status" value="1"/>
</dbReference>
<feature type="region of interest" description="Disordered" evidence="5">
    <location>
        <begin position="1"/>
        <end position="28"/>
    </location>
</feature>
<comment type="caution">
    <text evidence="6">The sequence shown here is derived from an EMBL/GenBank/DDBJ whole genome shotgun (WGS) entry which is preliminary data.</text>
</comment>
<accession>A0A4Q1BUJ1</accession>
<evidence type="ECO:0000256" key="1">
    <source>
        <dbReference type="ARBA" id="ARBA00004123"/>
    </source>
</evidence>
<feature type="region of interest" description="Disordered" evidence="5">
    <location>
        <begin position="332"/>
        <end position="400"/>
    </location>
</feature>
<dbReference type="EMBL" id="SDIL01000007">
    <property type="protein sequence ID" value="RXK41652.1"/>
    <property type="molecule type" value="Genomic_DNA"/>
</dbReference>
<dbReference type="Pfam" id="PF12767">
    <property type="entry name" value="SAGA-Tad1"/>
    <property type="match status" value="1"/>
</dbReference>
<name>A0A4Q1BUJ1_TREME</name>
<feature type="region of interest" description="Disordered" evidence="5">
    <location>
        <begin position="168"/>
        <end position="191"/>
    </location>
</feature>
<evidence type="ECO:0000256" key="5">
    <source>
        <dbReference type="SAM" id="MobiDB-lite"/>
    </source>
</evidence>
<feature type="compositionally biased region" description="Basic and acidic residues" evidence="5">
    <location>
        <begin position="1"/>
        <end position="10"/>
    </location>
</feature>
<keyword evidence="3" id="KW-0804">Transcription</keyword>
<evidence type="ECO:0000256" key="3">
    <source>
        <dbReference type="ARBA" id="ARBA00023163"/>
    </source>
</evidence>
<reference evidence="6 7" key="1">
    <citation type="submission" date="2016-06" db="EMBL/GenBank/DDBJ databases">
        <title>Evolution of pathogenesis and genome organization in the Tremellales.</title>
        <authorList>
            <person name="Cuomo C."/>
            <person name="Litvintseva A."/>
            <person name="Heitman J."/>
            <person name="Chen Y."/>
            <person name="Sun S."/>
            <person name="Springer D."/>
            <person name="Dromer F."/>
            <person name="Young S."/>
            <person name="Zeng Q."/>
            <person name="Chapman S."/>
            <person name="Gujja S."/>
            <person name="Saif S."/>
            <person name="Birren B."/>
        </authorList>
    </citation>
    <scope>NUCLEOTIDE SEQUENCE [LARGE SCALE GENOMIC DNA]</scope>
    <source>
        <strain evidence="6 7">ATCC 28783</strain>
    </source>
</reference>
<dbReference type="Proteomes" id="UP000289152">
    <property type="component" value="Unassembled WGS sequence"/>
</dbReference>
<protein>
    <recommendedName>
        <fullName evidence="8">Transcriptional coactivator HFI1/ADA1</fullName>
    </recommendedName>
</protein>
<feature type="region of interest" description="Disordered" evidence="5">
    <location>
        <begin position="268"/>
        <end position="289"/>
    </location>
</feature>
<dbReference type="FunCoup" id="A0A4Q1BUJ1">
    <property type="interactions" value="25"/>
</dbReference>
<gene>
    <name evidence="6" type="ORF">M231_01152</name>
</gene>
<keyword evidence="4" id="KW-0539">Nucleus</keyword>
<dbReference type="GO" id="GO:0005634">
    <property type="term" value="C:nucleus"/>
    <property type="evidence" value="ECO:0007669"/>
    <property type="project" value="UniProtKB-SubCell"/>
</dbReference>
<feature type="compositionally biased region" description="Polar residues" evidence="5">
    <location>
        <begin position="181"/>
        <end position="191"/>
    </location>
</feature>
<dbReference type="InterPro" id="IPR024738">
    <property type="entry name" value="Hfi1/Tada1"/>
</dbReference>
<proteinExistence type="predicted"/>
<dbReference type="OrthoDB" id="10264870at2759"/>
<evidence type="ECO:0008006" key="8">
    <source>
        <dbReference type="Google" id="ProtNLM"/>
    </source>
</evidence>
<comment type="subcellular location">
    <subcellularLocation>
        <location evidence="1">Nucleus</location>
    </subcellularLocation>
</comment>